<name>A0A6A4S0Z0_SCOMX</name>
<evidence type="ECO:0000313" key="2">
    <source>
        <dbReference type="EMBL" id="KAF0025905.1"/>
    </source>
</evidence>
<protein>
    <submittedName>
        <fullName evidence="2">Uncharacterized protein</fullName>
    </submittedName>
</protein>
<dbReference type="EMBL" id="VEVO01000020">
    <property type="protein sequence ID" value="KAF0025905.1"/>
    <property type="molecule type" value="Genomic_DNA"/>
</dbReference>
<dbReference type="AlphaFoldDB" id="A0A6A4S0Z0"/>
<proteinExistence type="predicted"/>
<accession>A0A6A4S0Z0</accession>
<gene>
    <name evidence="2" type="ORF">F2P81_022786</name>
</gene>
<dbReference type="Proteomes" id="UP000438429">
    <property type="component" value="Unassembled WGS sequence"/>
</dbReference>
<evidence type="ECO:0000313" key="3">
    <source>
        <dbReference type="Proteomes" id="UP000438429"/>
    </source>
</evidence>
<organism evidence="2 3">
    <name type="scientific">Scophthalmus maximus</name>
    <name type="common">Turbot</name>
    <name type="synonym">Psetta maxima</name>
    <dbReference type="NCBI Taxonomy" id="52904"/>
    <lineage>
        <taxon>Eukaryota</taxon>
        <taxon>Metazoa</taxon>
        <taxon>Chordata</taxon>
        <taxon>Craniata</taxon>
        <taxon>Vertebrata</taxon>
        <taxon>Euteleostomi</taxon>
        <taxon>Actinopterygii</taxon>
        <taxon>Neopterygii</taxon>
        <taxon>Teleostei</taxon>
        <taxon>Neoteleostei</taxon>
        <taxon>Acanthomorphata</taxon>
        <taxon>Carangaria</taxon>
        <taxon>Pleuronectiformes</taxon>
        <taxon>Pleuronectoidei</taxon>
        <taxon>Scophthalmidae</taxon>
        <taxon>Scophthalmus</taxon>
    </lineage>
</organism>
<feature type="region of interest" description="Disordered" evidence="1">
    <location>
        <begin position="40"/>
        <end position="100"/>
    </location>
</feature>
<comment type="caution">
    <text evidence="2">The sequence shown here is derived from an EMBL/GenBank/DDBJ whole genome shotgun (WGS) entry which is preliminary data.</text>
</comment>
<feature type="compositionally biased region" description="Basic and acidic residues" evidence="1">
    <location>
        <begin position="44"/>
        <end position="62"/>
    </location>
</feature>
<reference evidence="2 3" key="1">
    <citation type="submission" date="2019-06" db="EMBL/GenBank/DDBJ databases">
        <title>Draft genomes of female and male turbot (Scophthalmus maximus).</title>
        <authorList>
            <person name="Xu H."/>
            <person name="Xu X.-W."/>
            <person name="Shao C."/>
            <person name="Chen S."/>
        </authorList>
    </citation>
    <scope>NUCLEOTIDE SEQUENCE [LARGE SCALE GENOMIC DNA]</scope>
    <source>
        <strain evidence="2">Ysfricsl-2016a</strain>
        <tissue evidence="2">Blood</tissue>
    </source>
</reference>
<evidence type="ECO:0000256" key="1">
    <source>
        <dbReference type="SAM" id="MobiDB-lite"/>
    </source>
</evidence>
<sequence>MNISKFDGTCQQCFHEPINNTSAAFHSRVALFFATVATTGDASETEKQRGESMNPSERHDSTRTPCPVTDDGRRGPEPEIELAINKRRKTHTLRTSLCQN</sequence>